<dbReference type="InterPro" id="IPR016186">
    <property type="entry name" value="C-type_lectin-like/link_sf"/>
</dbReference>
<sequence>ANHHSSIYCGFIYYRANHHSSIYCGFIYHRVNHHSSIYCGFIYYRANHHSSIYCGFIYYRANHSTHHNSINHNSLFRYPCPSLTLGGDMVSVTSPEEVDFLKGWSGAPSDFWVGIEYDPNTGRRNWTDGSHYSFEIFKEGIFDADPVKAENQRVFMKSQVWEIENDPNKEKRIICKSPPMNGCE</sequence>
<evidence type="ECO:0000313" key="1">
    <source>
        <dbReference type="EMBL" id="CAD7235974.1"/>
    </source>
</evidence>
<dbReference type="InterPro" id="IPR001304">
    <property type="entry name" value="C-type_lectin-like"/>
</dbReference>
<organism evidence="1">
    <name type="scientific">Cyprideis torosa</name>
    <dbReference type="NCBI Taxonomy" id="163714"/>
    <lineage>
        <taxon>Eukaryota</taxon>
        <taxon>Metazoa</taxon>
        <taxon>Ecdysozoa</taxon>
        <taxon>Arthropoda</taxon>
        <taxon>Crustacea</taxon>
        <taxon>Oligostraca</taxon>
        <taxon>Ostracoda</taxon>
        <taxon>Podocopa</taxon>
        <taxon>Podocopida</taxon>
        <taxon>Cytherocopina</taxon>
        <taxon>Cytheroidea</taxon>
        <taxon>Cytherideidae</taxon>
        <taxon>Cyprideis</taxon>
    </lineage>
</organism>
<dbReference type="AlphaFoldDB" id="A0A7R8ZTI8"/>
<proteinExistence type="predicted"/>
<dbReference type="InterPro" id="IPR016187">
    <property type="entry name" value="CTDL_fold"/>
</dbReference>
<dbReference type="OrthoDB" id="6430060at2759"/>
<dbReference type="Pfam" id="PF00059">
    <property type="entry name" value="Lectin_C"/>
    <property type="match status" value="1"/>
</dbReference>
<feature type="non-terminal residue" evidence="1">
    <location>
        <position position="1"/>
    </location>
</feature>
<gene>
    <name evidence="1" type="ORF">CTOB1V02_LOCUS13789</name>
</gene>
<dbReference type="CDD" id="cd00037">
    <property type="entry name" value="CLECT"/>
    <property type="match status" value="1"/>
</dbReference>
<reference evidence="1" key="1">
    <citation type="submission" date="2020-11" db="EMBL/GenBank/DDBJ databases">
        <authorList>
            <person name="Tran Van P."/>
        </authorList>
    </citation>
    <scope>NUCLEOTIDE SEQUENCE</scope>
</reference>
<accession>A0A7R8ZTI8</accession>
<dbReference type="EMBL" id="OB675822">
    <property type="protein sequence ID" value="CAD7235974.1"/>
    <property type="molecule type" value="Genomic_DNA"/>
</dbReference>
<protein>
    <submittedName>
        <fullName evidence="1">Uncharacterized protein</fullName>
    </submittedName>
</protein>
<dbReference type="SUPFAM" id="SSF56436">
    <property type="entry name" value="C-type lectin-like"/>
    <property type="match status" value="1"/>
</dbReference>
<dbReference type="Gene3D" id="3.10.100.10">
    <property type="entry name" value="Mannose-Binding Protein A, subunit A"/>
    <property type="match status" value="1"/>
</dbReference>
<name>A0A7R8ZTI8_9CRUS</name>
<dbReference type="PROSITE" id="PS50041">
    <property type="entry name" value="C_TYPE_LECTIN_2"/>
    <property type="match status" value="1"/>
</dbReference>